<sequence length="191" mass="21896">GSNTTLRNHITHPHCEVIKAQKNQNLKSRQTSMARDGSVFRLCFTTYNHKLFHKLFRHILWRRSDNGVHQFYKKCTKNCAASVHQHSLDGCQVRNVHDKWSWRSLHQGINHTRYQKDLLLEVLPLAHGKIPGFDLTPANQTLQSFCILRVERTMCVDELRGGGGTLGGGDNKEFRYPLVEGDDKRVGDFCG</sequence>
<name>A0A699HCP1_TANCI</name>
<organism evidence="1">
    <name type="scientific">Tanacetum cinerariifolium</name>
    <name type="common">Dalmatian daisy</name>
    <name type="synonym">Chrysanthemum cinerariifolium</name>
    <dbReference type="NCBI Taxonomy" id="118510"/>
    <lineage>
        <taxon>Eukaryota</taxon>
        <taxon>Viridiplantae</taxon>
        <taxon>Streptophyta</taxon>
        <taxon>Embryophyta</taxon>
        <taxon>Tracheophyta</taxon>
        <taxon>Spermatophyta</taxon>
        <taxon>Magnoliopsida</taxon>
        <taxon>eudicotyledons</taxon>
        <taxon>Gunneridae</taxon>
        <taxon>Pentapetalae</taxon>
        <taxon>asterids</taxon>
        <taxon>campanulids</taxon>
        <taxon>Asterales</taxon>
        <taxon>Asteraceae</taxon>
        <taxon>Asteroideae</taxon>
        <taxon>Anthemideae</taxon>
        <taxon>Anthemidinae</taxon>
        <taxon>Tanacetum</taxon>
    </lineage>
</organism>
<protein>
    <submittedName>
        <fullName evidence="1">Uncharacterized protein</fullName>
    </submittedName>
</protein>
<comment type="caution">
    <text evidence="1">The sequence shown here is derived from an EMBL/GenBank/DDBJ whole genome shotgun (WGS) entry which is preliminary data.</text>
</comment>
<evidence type="ECO:0000313" key="1">
    <source>
        <dbReference type="EMBL" id="GEX88570.1"/>
    </source>
</evidence>
<dbReference type="EMBL" id="BKCJ010136668">
    <property type="protein sequence ID" value="GEX88570.1"/>
    <property type="molecule type" value="Genomic_DNA"/>
</dbReference>
<dbReference type="AlphaFoldDB" id="A0A699HCP1"/>
<reference evidence="1" key="1">
    <citation type="journal article" date="2019" name="Sci. Rep.">
        <title>Draft genome of Tanacetum cinerariifolium, the natural source of mosquito coil.</title>
        <authorList>
            <person name="Yamashiro T."/>
            <person name="Shiraishi A."/>
            <person name="Satake H."/>
            <person name="Nakayama K."/>
        </authorList>
    </citation>
    <scope>NUCLEOTIDE SEQUENCE</scope>
</reference>
<proteinExistence type="predicted"/>
<accession>A0A699HCP1</accession>
<gene>
    <name evidence="1" type="ORF">Tci_360545</name>
</gene>
<feature type="non-terminal residue" evidence="1">
    <location>
        <position position="1"/>
    </location>
</feature>